<dbReference type="STRING" id="940295.EYM_02830"/>
<accession>A0A0U3DXZ9</accession>
<proteinExistence type="predicted"/>
<dbReference type="RefSeq" id="WP_075049561.1">
    <property type="nucleotide sequence ID" value="NZ_CP006867.1"/>
</dbReference>
<sequence>MTSISDAAKKFKLQRVSKDDEELLLIPNSPFYVVVKKGPVFRVRIGVDWDKMEEIAQEMIDEGEDKEDVLDVMDDLLDEALKIAYDVIKSLEREGKEVKSELTSSIMDIKDEMIDRLEYLEEVS</sequence>
<dbReference type="KEGG" id="iis:EYM_02830"/>
<reference evidence="1 2" key="1">
    <citation type="submission" date="2013-11" db="EMBL/GenBank/DDBJ databases">
        <title>Comparative genomics of Ignicoccus.</title>
        <authorList>
            <person name="Podar M."/>
        </authorList>
    </citation>
    <scope>NUCLEOTIDE SEQUENCE [LARGE SCALE GENOMIC DNA]</scope>
    <source>
        <strain evidence="1 2">DSM 13165</strain>
    </source>
</reference>
<dbReference type="EMBL" id="CP006867">
    <property type="protein sequence ID" value="ALU12362.1"/>
    <property type="molecule type" value="Genomic_DNA"/>
</dbReference>
<protein>
    <submittedName>
        <fullName evidence="1">Uncharacterized protein</fullName>
    </submittedName>
</protein>
<dbReference type="GeneID" id="30679960"/>
<evidence type="ECO:0000313" key="2">
    <source>
        <dbReference type="Proteomes" id="UP000060778"/>
    </source>
</evidence>
<gene>
    <name evidence="1" type="ORF">EYM_02830</name>
</gene>
<dbReference type="Proteomes" id="UP000060778">
    <property type="component" value="Chromosome"/>
</dbReference>
<keyword evidence="2" id="KW-1185">Reference proteome</keyword>
<name>A0A0U3DXZ9_9CREN</name>
<dbReference type="OrthoDB" id="382365at2157"/>
<evidence type="ECO:0000313" key="1">
    <source>
        <dbReference type="EMBL" id="ALU12362.1"/>
    </source>
</evidence>
<dbReference type="AlphaFoldDB" id="A0A0U3DXZ9"/>
<organism evidence="1 2">
    <name type="scientific">Ignicoccus islandicus DSM 13165</name>
    <dbReference type="NCBI Taxonomy" id="940295"/>
    <lineage>
        <taxon>Archaea</taxon>
        <taxon>Thermoproteota</taxon>
        <taxon>Thermoprotei</taxon>
        <taxon>Desulfurococcales</taxon>
        <taxon>Desulfurococcaceae</taxon>
        <taxon>Ignicoccus</taxon>
    </lineage>
</organism>